<dbReference type="SUPFAM" id="SSF53822">
    <property type="entry name" value="Periplasmic binding protein-like I"/>
    <property type="match status" value="1"/>
</dbReference>
<dbReference type="EMBL" id="RPFW01000003">
    <property type="protein sequence ID" value="TVZ04536.1"/>
    <property type="molecule type" value="Genomic_DNA"/>
</dbReference>
<evidence type="ECO:0000256" key="3">
    <source>
        <dbReference type="SAM" id="SignalP"/>
    </source>
</evidence>
<gene>
    <name evidence="5" type="ORF">EAS64_19460</name>
</gene>
<dbReference type="PANTHER" id="PTHR30036:SF1">
    <property type="entry name" value="D-XYLOSE-BINDING PERIPLASMIC PROTEIN"/>
    <property type="match status" value="1"/>
</dbReference>
<feature type="chain" id="PRO_5027063089" evidence="3">
    <location>
        <begin position="36"/>
        <end position="409"/>
    </location>
</feature>
<evidence type="ECO:0000256" key="2">
    <source>
        <dbReference type="ARBA" id="ARBA00022729"/>
    </source>
</evidence>
<dbReference type="Proteomes" id="UP000460272">
    <property type="component" value="Unassembled WGS sequence"/>
</dbReference>
<organism evidence="5 6">
    <name type="scientific">Trebonia kvetii</name>
    <dbReference type="NCBI Taxonomy" id="2480626"/>
    <lineage>
        <taxon>Bacteria</taxon>
        <taxon>Bacillati</taxon>
        <taxon>Actinomycetota</taxon>
        <taxon>Actinomycetes</taxon>
        <taxon>Streptosporangiales</taxon>
        <taxon>Treboniaceae</taxon>
        <taxon>Trebonia</taxon>
    </lineage>
</organism>
<comment type="caution">
    <text evidence="5">The sequence shown here is derived from an EMBL/GenBank/DDBJ whole genome shotgun (WGS) entry which is preliminary data.</text>
</comment>
<proteinExistence type="predicted"/>
<sequence>MSSLRKRAGLTAAGVTAALLIAACSPGAGSTSAPAATSSAASSSGAGAQSLTVSDIGPSFRALKPLASLAPEGRGNVAVILPDTTSSTRWVEFDAPYLKAAFAAAGLPPANLIVQNALGSDATQVSMAQSDITQGATVLIICPLDSGTGAHIEQLAKAAGVLVIDYDRLTLGGTRGYYVSFDNVRVGTVMGGGFTACVKAWHVKDPNVIVMQGAPTDNNATLFAQGYLGVLNPLFKAGTYKDISNPPGSWDPPTSLSEFQQQSTAHKNINAALIPNDANAAAIIHYLQGQGVKPQTFPTTGQDASLAGLQNILAGYQCGTVYKPIYLEAGATAALAMYLRAGKSPPSSLVSGSVMDTIAKVSIPSVLATPEWVNTANMNDTVIKDKFVPVSQLCTGQYASACQAAGISG</sequence>
<comment type="subcellular location">
    <subcellularLocation>
        <location evidence="1">Cell envelope</location>
    </subcellularLocation>
</comment>
<evidence type="ECO:0000256" key="1">
    <source>
        <dbReference type="ARBA" id="ARBA00004196"/>
    </source>
</evidence>
<name>A0A6P2C243_9ACTN</name>
<keyword evidence="6" id="KW-1185">Reference proteome</keyword>
<dbReference type="PANTHER" id="PTHR30036">
    <property type="entry name" value="D-XYLOSE-BINDING PERIPLASMIC PROTEIN"/>
    <property type="match status" value="1"/>
</dbReference>
<dbReference type="InterPro" id="IPR025997">
    <property type="entry name" value="SBP_2_dom"/>
</dbReference>
<dbReference type="GO" id="GO:0030246">
    <property type="term" value="F:carbohydrate binding"/>
    <property type="evidence" value="ECO:0007669"/>
    <property type="project" value="TreeGrafter"/>
</dbReference>
<dbReference type="GO" id="GO:0030288">
    <property type="term" value="C:outer membrane-bounded periplasmic space"/>
    <property type="evidence" value="ECO:0007669"/>
    <property type="project" value="TreeGrafter"/>
</dbReference>
<dbReference type="Gene3D" id="3.40.50.2300">
    <property type="match status" value="2"/>
</dbReference>
<dbReference type="InterPro" id="IPR028082">
    <property type="entry name" value="Peripla_BP_I"/>
</dbReference>
<evidence type="ECO:0000259" key="4">
    <source>
        <dbReference type="Pfam" id="PF13407"/>
    </source>
</evidence>
<dbReference type="Pfam" id="PF13407">
    <property type="entry name" value="Peripla_BP_4"/>
    <property type="match status" value="1"/>
</dbReference>
<keyword evidence="2 3" id="KW-0732">Signal</keyword>
<accession>A0A6P2C243</accession>
<feature type="domain" description="Periplasmic binding protein" evidence="4">
    <location>
        <begin position="80"/>
        <end position="343"/>
    </location>
</feature>
<dbReference type="PROSITE" id="PS51257">
    <property type="entry name" value="PROKAR_LIPOPROTEIN"/>
    <property type="match status" value="1"/>
</dbReference>
<feature type="signal peptide" evidence="3">
    <location>
        <begin position="1"/>
        <end position="35"/>
    </location>
</feature>
<evidence type="ECO:0000313" key="5">
    <source>
        <dbReference type="EMBL" id="TVZ04536.1"/>
    </source>
</evidence>
<reference evidence="5 6" key="1">
    <citation type="submission" date="2018-11" db="EMBL/GenBank/DDBJ databases">
        <title>Trebonia kvetii gen.nov., sp.nov., a novel acidophilic actinobacterium, and proposal of the new actinobacterial family Treboniaceae fam. nov.</title>
        <authorList>
            <person name="Rapoport D."/>
            <person name="Sagova-Mareckova M."/>
            <person name="Sedlacek I."/>
            <person name="Provaznik J."/>
            <person name="Kralova S."/>
            <person name="Pavlinic D."/>
            <person name="Benes V."/>
            <person name="Kopecky J."/>
        </authorList>
    </citation>
    <scope>NUCLEOTIDE SEQUENCE [LARGE SCALE GENOMIC DNA]</scope>
    <source>
        <strain evidence="5 6">15Tr583</strain>
    </source>
</reference>
<protein>
    <submittedName>
        <fullName evidence="5">Sugar ABC transporter substrate-binding protein</fullName>
    </submittedName>
</protein>
<evidence type="ECO:0000313" key="6">
    <source>
        <dbReference type="Proteomes" id="UP000460272"/>
    </source>
</evidence>
<dbReference type="OrthoDB" id="9773673at2"/>
<dbReference type="AlphaFoldDB" id="A0A6P2C243"/>
<dbReference type="InterPro" id="IPR050555">
    <property type="entry name" value="Bact_Solute-Bind_Prot2"/>
</dbReference>